<feature type="compositionally biased region" description="Polar residues" evidence="1">
    <location>
        <begin position="112"/>
        <end position="130"/>
    </location>
</feature>
<organism evidence="2">
    <name type="scientific">Rhizophagus irregularis (strain DAOM 181602 / DAOM 197198 / MUCL 43194)</name>
    <name type="common">Arbuscular mycorrhizal fungus</name>
    <name type="synonym">Glomus intraradices</name>
    <dbReference type="NCBI Taxonomy" id="747089"/>
    <lineage>
        <taxon>Eukaryota</taxon>
        <taxon>Fungi</taxon>
        <taxon>Fungi incertae sedis</taxon>
        <taxon>Mucoromycota</taxon>
        <taxon>Glomeromycotina</taxon>
        <taxon>Glomeromycetes</taxon>
        <taxon>Glomerales</taxon>
        <taxon>Glomeraceae</taxon>
        <taxon>Rhizophagus</taxon>
    </lineage>
</organism>
<proteinExistence type="predicted"/>
<feature type="compositionally biased region" description="Acidic residues" evidence="1">
    <location>
        <begin position="86"/>
        <end position="99"/>
    </location>
</feature>
<protein>
    <submittedName>
        <fullName evidence="2">Uncharacterized protein</fullName>
    </submittedName>
</protein>
<dbReference type="EMBL" id="KI298776">
    <property type="protein sequence ID" value="ERZ98418.1"/>
    <property type="molecule type" value="Genomic_DNA"/>
</dbReference>
<sequence length="306" mass="34066">MSVRGTTNERNAKTGTGKTSRRKKTRRRGEKKQKEREKAEKAKLKEEARLAKEKEKREKAAAKAAAAAAATAASNEMGDIQPTNVPDDETVEDEIVSDEELPHKKPKKAVAPTSSLSPTHLYQPDNSTDNFNTVMISQNGSGSNPVNTSTTAEPVSSVSEHPMAADLELPKSQFEEIPKIEMTETMRKQFEMNCGAVLDKSNKIHGDNRQLIINFLGGHHTKPEQREKLMSISSGVSCNEDEIRHIILHEEKTPIPNEGKEIQETFIFEMNLSNGQWRKLKRKKTKAVKNPNLEALNGRPNGKLHG</sequence>
<gene>
    <name evidence="2" type="ORF">GLOINDRAFT_10556</name>
</gene>
<name>U9SR15_RHIID</name>
<dbReference type="AlphaFoldDB" id="U9SR15"/>
<feature type="compositionally biased region" description="Low complexity" evidence="1">
    <location>
        <begin position="62"/>
        <end position="73"/>
    </location>
</feature>
<dbReference type="VEuPathDB" id="FungiDB:RhiirFUN_019167"/>
<dbReference type="HOGENOM" id="CLU_909581_0_0_1"/>
<evidence type="ECO:0000256" key="1">
    <source>
        <dbReference type="SAM" id="MobiDB-lite"/>
    </source>
</evidence>
<evidence type="ECO:0000313" key="2">
    <source>
        <dbReference type="EMBL" id="ERZ98418.1"/>
    </source>
</evidence>
<accession>U9SR15</accession>
<feature type="compositionally biased region" description="Basic residues" evidence="1">
    <location>
        <begin position="19"/>
        <end position="31"/>
    </location>
</feature>
<feature type="compositionally biased region" description="Basic and acidic residues" evidence="1">
    <location>
        <begin position="32"/>
        <end position="61"/>
    </location>
</feature>
<reference evidence="2" key="1">
    <citation type="submission" date="2013-07" db="EMBL/GenBank/DDBJ databases">
        <title>The genome of an arbuscular mycorrhizal fungus provides insights into the evolution of the oldest plant symbiosis.</title>
        <authorList>
            <consortium name="DOE Joint Genome Institute"/>
            <person name="Tisserant E."/>
            <person name="Malbreil M."/>
            <person name="Kuo A."/>
            <person name="Kohler A."/>
            <person name="Symeonidi A."/>
            <person name="Balestrini R."/>
            <person name="Charron P."/>
            <person name="Duensing N."/>
            <person name="Frei-dit-Frey N."/>
            <person name="Gianinazzi-Pearson V."/>
            <person name="Gilbert B."/>
            <person name="Handa Y."/>
            <person name="Hijri M."/>
            <person name="Kaul R."/>
            <person name="Kawaguchi M."/>
            <person name="Krajinski F."/>
            <person name="Lammers P."/>
            <person name="Lapierre D."/>
            <person name="Masclaux F.G."/>
            <person name="Murat C."/>
            <person name="Morin E."/>
            <person name="Ndikumana S."/>
            <person name="Pagni M."/>
            <person name="Petitpierre D."/>
            <person name="Requena N."/>
            <person name="Rosikiewicz P."/>
            <person name="Riley R."/>
            <person name="Saito K."/>
            <person name="San Clemente H."/>
            <person name="Shapiro H."/>
            <person name="van Tuinen D."/>
            <person name="Becard G."/>
            <person name="Bonfante P."/>
            <person name="Paszkowski U."/>
            <person name="Shachar-Hill Y."/>
            <person name="Young J.P."/>
            <person name="Sanders I.R."/>
            <person name="Henrissat B."/>
            <person name="Rensing S.A."/>
            <person name="Grigoriev I.V."/>
            <person name="Corradi N."/>
            <person name="Roux C."/>
            <person name="Martin F."/>
        </authorList>
    </citation>
    <scope>NUCLEOTIDE SEQUENCE</scope>
    <source>
        <strain evidence="2">DAOM 197198</strain>
    </source>
</reference>
<feature type="region of interest" description="Disordered" evidence="1">
    <location>
        <begin position="1"/>
        <end position="130"/>
    </location>
</feature>